<evidence type="ECO:0000313" key="5">
    <source>
        <dbReference type="Proteomes" id="UP000272400"/>
    </source>
</evidence>
<dbReference type="OrthoDB" id="9786339at2"/>
<feature type="compositionally biased region" description="Pro residues" evidence="2">
    <location>
        <begin position="306"/>
        <end position="316"/>
    </location>
</feature>
<feature type="compositionally biased region" description="Basic and acidic residues" evidence="2">
    <location>
        <begin position="274"/>
        <end position="283"/>
    </location>
</feature>
<keyword evidence="1" id="KW-0675">Receptor</keyword>
<evidence type="ECO:0000256" key="1">
    <source>
        <dbReference type="ARBA" id="ARBA00023170"/>
    </source>
</evidence>
<dbReference type="RefSeq" id="WP_123669642.1">
    <property type="nucleotide sequence ID" value="NZ_RJKE01000001.1"/>
</dbReference>
<dbReference type="EMBL" id="RJKE01000001">
    <property type="protein sequence ID" value="ROO90725.1"/>
    <property type="molecule type" value="Genomic_DNA"/>
</dbReference>
<dbReference type="GO" id="GO:0005524">
    <property type="term" value="F:ATP binding"/>
    <property type="evidence" value="ECO:0007669"/>
    <property type="project" value="InterPro"/>
</dbReference>
<dbReference type="CDD" id="cd13973">
    <property type="entry name" value="PK_MviN-like"/>
    <property type="match status" value="1"/>
</dbReference>
<feature type="compositionally biased region" description="Low complexity" evidence="2">
    <location>
        <begin position="284"/>
        <end position="305"/>
    </location>
</feature>
<sequence length="521" mass="53707">MSTSVIEPGNRLAGRYRLEEQVSEAGGSALWKAIDEILARAVCVRTFAPDFPRAAEVVTAARSASRLTDPRLTQVFDADDTGELAYVVSEWVSGDTLEEMIAKDGPLAPGRAARFVSEAAEALASAHQAGMSHLCLTARELVWTTGGTVKLTGLGVEAVLNGVTTADPARLDALGLGQMLYAAVTGHWPGAADESSLPIAPETAGEFAAPGTLRADLPPAVEAIVCRAMELGEPESPLTTPAEVAAALTEVPRTPLPLFAGLQTGPPPSVINRPRPEPAKPEARTVPAPRPNATTPTPQRTARMPAAPPPPPPAVPEPKRVNRPLVGGAIAAAAAVIAIAVWQFTGGDSPKTPTPSDTSAETSAPAEPGSGGAKLTIASAEGLQQVKPGQDSHRDDSVVPKAPLIIDGKTSTYWETQSYPNAFFGNYLDGVGIRLTLSASTQIGRIALNVPGTSAGAPYVLSIGDSTDRASLVEAASGTLTGGKNEITVDDATGKYVVLWFPQGPASGKLRIGEATVFGAS</sequence>
<dbReference type="GO" id="GO:0004672">
    <property type="term" value="F:protein kinase activity"/>
    <property type="evidence" value="ECO:0007669"/>
    <property type="project" value="InterPro"/>
</dbReference>
<name>A0A3N1DB23_9ACTN</name>
<comment type="caution">
    <text evidence="4">The sequence shown here is derived from an EMBL/GenBank/DDBJ whole genome shotgun (WGS) entry which is preliminary data.</text>
</comment>
<dbReference type="PROSITE" id="PS50011">
    <property type="entry name" value="PROTEIN_KINASE_DOM"/>
    <property type="match status" value="1"/>
</dbReference>
<dbReference type="InterPro" id="IPR008979">
    <property type="entry name" value="Galactose-bd-like_sf"/>
</dbReference>
<dbReference type="InterPro" id="IPR000719">
    <property type="entry name" value="Prot_kinase_dom"/>
</dbReference>
<protein>
    <recommendedName>
        <fullName evidence="3">Protein kinase domain-containing protein</fullName>
    </recommendedName>
</protein>
<feature type="domain" description="Protein kinase" evidence="3">
    <location>
        <begin position="16"/>
        <end position="307"/>
    </location>
</feature>
<dbReference type="SMART" id="SM00220">
    <property type="entry name" value="S_TKc"/>
    <property type="match status" value="1"/>
</dbReference>
<dbReference type="AlphaFoldDB" id="A0A3N1DB23"/>
<reference evidence="4 5" key="1">
    <citation type="submission" date="2018-11" db="EMBL/GenBank/DDBJ databases">
        <title>Sequencing the genomes of 1000 actinobacteria strains.</title>
        <authorList>
            <person name="Klenk H.-P."/>
        </authorList>
    </citation>
    <scope>NUCLEOTIDE SEQUENCE [LARGE SCALE GENOMIC DNA]</scope>
    <source>
        <strain evidence="4 5">DSM 44254</strain>
    </source>
</reference>
<feature type="region of interest" description="Disordered" evidence="2">
    <location>
        <begin position="347"/>
        <end position="374"/>
    </location>
</feature>
<dbReference type="Gene3D" id="2.60.120.260">
    <property type="entry name" value="Galactose-binding domain-like"/>
    <property type="match status" value="1"/>
</dbReference>
<dbReference type="Gene3D" id="1.10.510.10">
    <property type="entry name" value="Transferase(Phosphotransferase) domain 1"/>
    <property type="match status" value="1"/>
</dbReference>
<feature type="region of interest" description="Disordered" evidence="2">
    <location>
        <begin position="258"/>
        <end position="320"/>
    </location>
</feature>
<evidence type="ECO:0000313" key="4">
    <source>
        <dbReference type="EMBL" id="ROO90725.1"/>
    </source>
</evidence>
<dbReference type="SUPFAM" id="SSF49785">
    <property type="entry name" value="Galactose-binding domain-like"/>
    <property type="match status" value="1"/>
</dbReference>
<proteinExistence type="predicted"/>
<gene>
    <name evidence="4" type="ORF">EDD29_8463</name>
</gene>
<keyword evidence="5" id="KW-1185">Reference proteome</keyword>
<dbReference type="InterPro" id="IPR011009">
    <property type="entry name" value="Kinase-like_dom_sf"/>
</dbReference>
<evidence type="ECO:0000259" key="3">
    <source>
        <dbReference type="PROSITE" id="PS50011"/>
    </source>
</evidence>
<accession>A0A3N1DB23</accession>
<dbReference type="Gene3D" id="3.30.200.20">
    <property type="entry name" value="Phosphorylase Kinase, domain 1"/>
    <property type="match status" value="1"/>
</dbReference>
<dbReference type="SUPFAM" id="SSF56112">
    <property type="entry name" value="Protein kinase-like (PK-like)"/>
    <property type="match status" value="1"/>
</dbReference>
<evidence type="ECO:0000256" key="2">
    <source>
        <dbReference type="SAM" id="MobiDB-lite"/>
    </source>
</evidence>
<organism evidence="4 5">
    <name type="scientific">Actinocorallia herbida</name>
    <dbReference type="NCBI Taxonomy" id="58109"/>
    <lineage>
        <taxon>Bacteria</taxon>
        <taxon>Bacillati</taxon>
        <taxon>Actinomycetota</taxon>
        <taxon>Actinomycetes</taxon>
        <taxon>Streptosporangiales</taxon>
        <taxon>Thermomonosporaceae</taxon>
        <taxon>Actinocorallia</taxon>
    </lineage>
</organism>
<dbReference type="Proteomes" id="UP000272400">
    <property type="component" value="Unassembled WGS sequence"/>
</dbReference>